<feature type="signal peptide" evidence="1">
    <location>
        <begin position="1"/>
        <end position="23"/>
    </location>
</feature>
<name>A0ABW3IA58_9PAST</name>
<evidence type="ECO:0000256" key="1">
    <source>
        <dbReference type="SAM" id="SignalP"/>
    </source>
</evidence>
<organism evidence="2 3">
    <name type="scientific">Seminibacterium arietis</name>
    <dbReference type="NCBI Taxonomy" id="1173502"/>
    <lineage>
        <taxon>Bacteria</taxon>
        <taxon>Pseudomonadati</taxon>
        <taxon>Pseudomonadota</taxon>
        <taxon>Gammaproteobacteria</taxon>
        <taxon>Pasteurellales</taxon>
        <taxon>Pasteurellaceae</taxon>
        <taxon>Seminibacterium</taxon>
    </lineage>
</organism>
<dbReference type="EMBL" id="JBHTJN010000012">
    <property type="protein sequence ID" value="MFD0966758.1"/>
    <property type="molecule type" value="Genomic_DNA"/>
</dbReference>
<evidence type="ECO:0000313" key="3">
    <source>
        <dbReference type="Proteomes" id="UP001596996"/>
    </source>
</evidence>
<protein>
    <recommendedName>
        <fullName evidence="4">PEGA domain-containing protein</fullName>
    </recommendedName>
</protein>
<evidence type="ECO:0000313" key="2">
    <source>
        <dbReference type="EMBL" id="MFD0966758.1"/>
    </source>
</evidence>
<evidence type="ECO:0008006" key="4">
    <source>
        <dbReference type="Google" id="ProtNLM"/>
    </source>
</evidence>
<sequence>MKKLGKLSTLVAAAILSTGCATIVSDSDYPVSIQSNPSGASFVIKNRKGNVITSGITPQVVLLKAGAGYFKKEKYQITFTPQGKNAKSRNFVLEAKLDGWYIGNLVFGGPIGLLIVDPATGAMYKLPEFFYADLVGNNQTGLHIISTEVLTAEQKSKLEPINL</sequence>
<dbReference type="PROSITE" id="PS51257">
    <property type="entry name" value="PROKAR_LIPOPROTEIN"/>
    <property type="match status" value="1"/>
</dbReference>
<proteinExistence type="predicted"/>
<accession>A0ABW3IA58</accession>
<keyword evidence="3" id="KW-1185">Reference proteome</keyword>
<reference evidence="3" key="1">
    <citation type="journal article" date="2019" name="Int. J. Syst. Evol. Microbiol.">
        <title>The Global Catalogue of Microorganisms (GCM) 10K type strain sequencing project: providing services to taxonomists for standard genome sequencing and annotation.</title>
        <authorList>
            <consortium name="The Broad Institute Genomics Platform"/>
            <consortium name="The Broad Institute Genome Sequencing Center for Infectious Disease"/>
            <person name="Wu L."/>
            <person name="Ma J."/>
        </authorList>
    </citation>
    <scope>NUCLEOTIDE SEQUENCE [LARGE SCALE GENOMIC DNA]</scope>
    <source>
        <strain evidence="3">CCUG 61707</strain>
    </source>
</reference>
<feature type="chain" id="PRO_5046243434" description="PEGA domain-containing protein" evidence="1">
    <location>
        <begin position="24"/>
        <end position="163"/>
    </location>
</feature>
<comment type="caution">
    <text evidence="2">The sequence shown here is derived from an EMBL/GenBank/DDBJ whole genome shotgun (WGS) entry which is preliminary data.</text>
</comment>
<dbReference type="RefSeq" id="WP_380821451.1">
    <property type="nucleotide sequence ID" value="NZ_JBHTJN010000012.1"/>
</dbReference>
<dbReference type="Proteomes" id="UP001596996">
    <property type="component" value="Unassembled WGS sequence"/>
</dbReference>
<keyword evidence="1" id="KW-0732">Signal</keyword>
<gene>
    <name evidence="2" type="ORF">ACFQ02_07890</name>
</gene>